<keyword evidence="4 10" id="KW-1133">Transmembrane helix</keyword>
<dbReference type="InterPro" id="IPR000355">
    <property type="entry name" value="Chemokine_rcpt"/>
</dbReference>
<evidence type="ECO:0000256" key="6">
    <source>
        <dbReference type="ARBA" id="ARBA00023136"/>
    </source>
</evidence>
<keyword evidence="8 9" id="KW-0807">Transducer</keyword>
<dbReference type="Ensembl" id="ENSCLAT00000021244.1">
    <property type="protein sequence ID" value="ENSCLAP00000021043.1"/>
    <property type="gene ID" value="ENSCLAG00000014415.1"/>
</dbReference>
<evidence type="ECO:0000256" key="5">
    <source>
        <dbReference type="ARBA" id="ARBA00023040"/>
    </source>
</evidence>
<dbReference type="GO" id="GO:0006955">
    <property type="term" value="P:immune response"/>
    <property type="evidence" value="ECO:0007669"/>
    <property type="project" value="InterPro"/>
</dbReference>
<keyword evidence="3 9" id="KW-0812">Transmembrane</keyword>
<dbReference type="PANTHER" id="PTHR10489">
    <property type="entry name" value="CELL ADHESION MOLECULE"/>
    <property type="match status" value="1"/>
</dbReference>
<feature type="transmembrane region" description="Helical" evidence="10">
    <location>
        <begin position="254"/>
        <end position="278"/>
    </location>
</feature>
<keyword evidence="2" id="KW-1003">Cell membrane</keyword>
<proteinExistence type="inferred from homology"/>
<evidence type="ECO:0000256" key="7">
    <source>
        <dbReference type="ARBA" id="ARBA00023170"/>
    </source>
</evidence>
<dbReference type="GO" id="GO:0007204">
    <property type="term" value="P:positive regulation of cytosolic calcium ion concentration"/>
    <property type="evidence" value="ECO:0007669"/>
    <property type="project" value="InterPro"/>
</dbReference>
<dbReference type="GO" id="GO:0016493">
    <property type="term" value="F:C-C chemokine receptor activity"/>
    <property type="evidence" value="ECO:0007669"/>
    <property type="project" value="Ensembl"/>
</dbReference>
<dbReference type="InterPro" id="IPR004068">
    <property type="entry name" value="Chemokine_CCR8"/>
</dbReference>
<feature type="domain" description="G-protein coupled receptors family 1 profile" evidence="11">
    <location>
        <begin position="67"/>
        <end position="315"/>
    </location>
</feature>
<feature type="transmembrane region" description="Helical" evidence="10">
    <location>
        <begin position="129"/>
        <end position="155"/>
    </location>
</feature>
<dbReference type="PRINTS" id="PR00657">
    <property type="entry name" value="CCCHEMOKINER"/>
</dbReference>
<feature type="transmembrane region" description="Helical" evidence="10">
    <location>
        <begin position="167"/>
        <end position="187"/>
    </location>
</feature>
<dbReference type="GeneID" id="102023722"/>
<dbReference type="PRINTS" id="PR01530">
    <property type="entry name" value="CHEMOKINER8"/>
</dbReference>
<dbReference type="OrthoDB" id="8951197at2759"/>
<name>A0A8C2YSZ2_CHILA</name>
<comment type="subcellular location">
    <subcellularLocation>
        <location evidence="1">Cell membrane</location>
        <topology evidence="1">Multi-pass membrane protein</topology>
    </subcellularLocation>
</comment>
<dbReference type="SMART" id="SM01381">
    <property type="entry name" value="7TM_GPCR_Srsx"/>
    <property type="match status" value="1"/>
</dbReference>
<dbReference type="SUPFAM" id="SSF81321">
    <property type="entry name" value="Family A G protein-coupled receptor-like"/>
    <property type="match status" value="1"/>
</dbReference>
<evidence type="ECO:0000313" key="12">
    <source>
        <dbReference type="Ensembl" id="ENSCLAP00000021042.1"/>
    </source>
</evidence>
<dbReference type="CTD" id="1237"/>
<evidence type="ECO:0000256" key="3">
    <source>
        <dbReference type="ARBA" id="ARBA00022692"/>
    </source>
</evidence>
<dbReference type="InterPro" id="IPR050119">
    <property type="entry name" value="CCR1-9-like"/>
</dbReference>
<dbReference type="OMA" id="QLDQWVF"/>
<dbReference type="Pfam" id="PF00001">
    <property type="entry name" value="7tm_1"/>
    <property type="match status" value="1"/>
</dbReference>
<dbReference type="AlphaFoldDB" id="A0A8C2YSZ2"/>
<dbReference type="GeneTree" id="ENSGT01020000230359"/>
<gene>
    <name evidence="12" type="primary">CCR8</name>
</gene>
<dbReference type="PRINTS" id="PR00237">
    <property type="entry name" value="GPCRRHODOPSN"/>
</dbReference>
<organism evidence="12 13">
    <name type="scientific">Chinchilla lanigera</name>
    <name type="common">Long-tailed chinchilla</name>
    <name type="synonym">Chinchilla villidera</name>
    <dbReference type="NCBI Taxonomy" id="34839"/>
    <lineage>
        <taxon>Eukaryota</taxon>
        <taxon>Metazoa</taxon>
        <taxon>Chordata</taxon>
        <taxon>Craniata</taxon>
        <taxon>Vertebrata</taxon>
        <taxon>Euteleostomi</taxon>
        <taxon>Mammalia</taxon>
        <taxon>Eutheria</taxon>
        <taxon>Euarchontoglires</taxon>
        <taxon>Glires</taxon>
        <taxon>Rodentia</taxon>
        <taxon>Hystricomorpha</taxon>
        <taxon>Chinchillidae</taxon>
        <taxon>Chinchilla</taxon>
    </lineage>
</organism>
<dbReference type="Proteomes" id="UP000694398">
    <property type="component" value="Unassembled WGS sequence"/>
</dbReference>
<keyword evidence="6 10" id="KW-0472">Membrane</keyword>
<evidence type="ECO:0000256" key="2">
    <source>
        <dbReference type="ARBA" id="ARBA00022475"/>
    </source>
</evidence>
<dbReference type="GO" id="GO:0009897">
    <property type="term" value="C:external side of plasma membrane"/>
    <property type="evidence" value="ECO:0007669"/>
    <property type="project" value="TreeGrafter"/>
</dbReference>
<dbReference type="InterPro" id="IPR000276">
    <property type="entry name" value="GPCR_Rhodpsn"/>
</dbReference>
<keyword evidence="5 9" id="KW-0297">G-protein coupled receptor</keyword>
<dbReference type="PANTHER" id="PTHR10489:SF627">
    <property type="entry name" value="C-C CHEMOKINE RECEPTOR TYPE 8"/>
    <property type="match status" value="1"/>
</dbReference>
<reference evidence="12" key="1">
    <citation type="submission" date="2025-05" db="UniProtKB">
        <authorList>
            <consortium name="Ensembl"/>
        </authorList>
    </citation>
    <scope>IDENTIFICATION</scope>
</reference>
<dbReference type="PROSITE" id="PS50262">
    <property type="entry name" value="G_PROTEIN_RECEP_F1_2"/>
    <property type="match status" value="1"/>
</dbReference>
<keyword evidence="7 9" id="KW-0675">Receptor</keyword>
<comment type="similarity">
    <text evidence="9">Belongs to the G-protein coupled receptor 1 family.</text>
</comment>
<dbReference type="RefSeq" id="XP_005386611.1">
    <property type="nucleotide sequence ID" value="XM_005386554.2"/>
</dbReference>
<evidence type="ECO:0000256" key="4">
    <source>
        <dbReference type="ARBA" id="ARBA00022989"/>
    </source>
</evidence>
<dbReference type="PROSITE" id="PS00237">
    <property type="entry name" value="G_PROTEIN_RECEP_F1_1"/>
    <property type="match status" value="1"/>
</dbReference>
<protein>
    <submittedName>
        <fullName evidence="12">C-C motif chemokine receptor 8</fullName>
    </submittedName>
</protein>
<dbReference type="GO" id="GO:0060326">
    <property type="term" value="P:cell chemotaxis"/>
    <property type="evidence" value="ECO:0007669"/>
    <property type="project" value="TreeGrafter"/>
</dbReference>
<dbReference type="GO" id="GO:0019957">
    <property type="term" value="F:C-C chemokine binding"/>
    <property type="evidence" value="ECO:0007669"/>
    <property type="project" value="TreeGrafter"/>
</dbReference>
<accession>A0A8C2YSZ2</accession>
<sequence>MHHRETVRNRGPSVFMDYTLEPNATTMTDYYYSDLIPSPCEEGISTRSSKLLHVTIYCLLFVFGLLGNSLVILVLVACKKLKSITDIYLLNLALSDLLFVFSLPFQAYYQLDQWVFGTVMCKMVSGLYYIGFFSSMFFVTLMSLDRYLAIVHAVYAVKVRTARMGTGLSLAVWLATFLATSPLLMFYQEASEDGVLKCYLFYNEEALKWKIFIHFEINIVGLLVPFTIFMLCYISILRQLRNCQNQQKTRAIMLVLIVVVASLVFWVPFNVVLFVTSLHSLHILNGCGMSQWLSSATHITQTISFTHCCMNPVIYAFVGEKFKKHLLELFQKCSSHIFLYMGRQISREGWEKSSFSHQRSSHSSSVDCIL</sequence>
<evidence type="ECO:0000256" key="10">
    <source>
        <dbReference type="SAM" id="Phobius"/>
    </source>
</evidence>
<evidence type="ECO:0000256" key="8">
    <source>
        <dbReference type="ARBA" id="ARBA00023224"/>
    </source>
</evidence>
<evidence type="ECO:0000256" key="9">
    <source>
        <dbReference type="RuleBase" id="RU000688"/>
    </source>
</evidence>
<feature type="transmembrane region" description="Helical" evidence="10">
    <location>
        <begin position="88"/>
        <end position="109"/>
    </location>
</feature>
<dbReference type="Ensembl" id="ENSCLAT00000021243.1">
    <property type="protein sequence ID" value="ENSCLAP00000021042.1"/>
    <property type="gene ID" value="ENSCLAG00000014415.1"/>
</dbReference>
<dbReference type="InterPro" id="IPR017452">
    <property type="entry name" value="GPCR_Rhodpsn_7TM"/>
</dbReference>
<evidence type="ECO:0000259" key="11">
    <source>
        <dbReference type="PROSITE" id="PS50262"/>
    </source>
</evidence>
<feature type="transmembrane region" description="Helical" evidence="10">
    <location>
        <begin position="54"/>
        <end position="76"/>
    </location>
</feature>
<dbReference type="Gene3D" id="1.20.1070.10">
    <property type="entry name" value="Rhodopsin 7-helix transmembrane proteins"/>
    <property type="match status" value="1"/>
</dbReference>
<keyword evidence="13" id="KW-1185">Reference proteome</keyword>
<evidence type="ECO:0000313" key="13">
    <source>
        <dbReference type="Proteomes" id="UP000694398"/>
    </source>
</evidence>
<dbReference type="GO" id="GO:0019722">
    <property type="term" value="P:calcium-mediated signaling"/>
    <property type="evidence" value="ECO:0007669"/>
    <property type="project" value="TreeGrafter"/>
</dbReference>
<evidence type="ECO:0000256" key="1">
    <source>
        <dbReference type="ARBA" id="ARBA00004651"/>
    </source>
</evidence>
<feature type="transmembrane region" description="Helical" evidence="10">
    <location>
        <begin position="211"/>
        <end position="234"/>
    </location>
</feature>
<dbReference type="FunFam" id="1.20.1070.10:FF:000026">
    <property type="entry name" value="C-C chemokine receptor type 5"/>
    <property type="match status" value="1"/>
</dbReference>